<dbReference type="Proteomes" id="UP000267145">
    <property type="component" value="Unassembled WGS sequence"/>
</dbReference>
<dbReference type="GeneID" id="39610802"/>
<dbReference type="STRING" id="1051616.A0A3M9Y8H6"/>
<evidence type="ECO:0000256" key="1">
    <source>
        <dbReference type="SAM" id="MobiDB-lite"/>
    </source>
</evidence>
<organism evidence="2 3">
    <name type="scientific">Verticillium nonalfalfae</name>
    <dbReference type="NCBI Taxonomy" id="1051616"/>
    <lineage>
        <taxon>Eukaryota</taxon>
        <taxon>Fungi</taxon>
        <taxon>Dikarya</taxon>
        <taxon>Ascomycota</taxon>
        <taxon>Pezizomycotina</taxon>
        <taxon>Sordariomycetes</taxon>
        <taxon>Hypocreomycetidae</taxon>
        <taxon>Glomerellales</taxon>
        <taxon>Plectosphaerellaceae</taxon>
        <taxon>Verticillium</taxon>
    </lineage>
</organism>
<feature type="compositionally biased region" description="Polar residues" evidence="1">
    <location>
        <begin position="278"/>
        <end position="287"/>
    </location>
</feature>
<proteinExistence type="predicted"/>
<gene>
    <name evidence="2" type="ORF">D7B24_007113</name>
</gene>
<evidence type="ECO:0000313" key="2">
    <source>
        <dbReference type="EMBL" id="RNJ56624.1"/>
    </source>
</evidence>
<reference evidence="2 3" key="1">
    <citation type="submission" date="2018-10" db="EMBL/GenBank/DDBJ databases">
        <title>Genome sequence of Verticillium nonalfalfae VnAa140.</title>
        <authorList>
            <person name="Stajich J.E."/>
            <person name="Kasson M.T."/>
        </authorList>
    </citation>
    <scope>NUCLEOTIDE SEQUENCE [LARGE SCALE GENOMIC DNA]</scope>
    <source>
        <strain evidence="2 3">VnAa140</strain>
    </source>
</reference>
<feature type="region of interest" description="Disordered" evidence="1">
    <location>
        <begin position="121"/>
        <end position="216"/>
    </location>
</feature>
<accession>A0A3M9Y8H6</accession>
<name>A0A3M9Y8H6_9PEZI</name>
<dbReference type="RefSeq" id="XP_028494782.1">
    <property type="nucleotide sequence ID" value="XM_028641228.1"/>
</dbReference>
<sequence length="359" mass="36965">MAPSSKTNFKTYEAQARLVRAMIAAHPEVKWNYKVIVDLFGSDMTEFALEHRFRALKAHADVVRQAREQHVDCKDVPADLPKDKKEIARMFGSSTADGIQFQFRAIKQDANTLKATVNSGGNPASVLSLGPGSTASTPRGPRTTAGSFTSAASTPTTASKRSASAISRSGASSTKRTKLGGGAARTPTTAAAASSEGEDDEDDLFGTASHDALGIDTPKASLHDRLMASSRKKPAPTSTSATVSASATAASSPAPARPATIFNNPFAPAPRVAVPSVDLTTSDSEANTPPEAAPASQEGVKFDYDAAPQGYGPGAGGVVAGGAFCQTGMDGYFGASSEGDSFGGVDFGSFVGSENYDEI</sequence>
<feature type="compositionally biased region" description="Low complexity" evidence="1">
    <location>
        <begin position="184"/>
        <end position="195"/>
    </location>
</feature>
<evidence type="ECO:0000313" key="3">
    <source>
        <dbReference type="Proteomes" id="UP000267145"/>
    </source>
</evidence>
<feature type="compositionally biased region" description="Low complexity" evidence="1">
    <location>
        <begin position="143"/>
        <end position="173"/>
    </location>
</feature>
<protein>
    <submittedName>
        <fullName evidence="2">Uncharacterized protein</fullName>
    </submittedName>
</protein>
<dbReference type="EMBL" id="RBVV01000054">
    <property type="protein sequence ID" value="RNJ56624.1"/>
    <property type="molecule type" value="Genomic_DNA"/>
</dbReference>
<feature type="region of interest" description="Disordered" evidence="1">
    <location>
        <begin position="228"/>
        <end position="257"/>
    </location>
</feature>
<comment type="caution">
    <text evidence="2">The sequence shown here is derived from an EMBL/GenBank/DDBJ whole genome shotgun (WGS) entry which is preliminary data.</text>
</comment>
<dbReference type="AlphaFoldDB" id="A0A3M9Y8H6"/>
<keyword evidence="3" id="KW-1185">Reference proteome</keyword>
<feature type="region of interest" description="Disordered" evidence="1">
    <location>
        <begin position="278"/>
        <end position="297"/>
    </location>
</feature>
<feature type="compositionally biased region" description="Low complexity" evidence="1">
    <location>
        <begin position="235"/>
        <end position="257"/>
    </location>
</feature>